<dbReference type="Pfam" id="PF00672">
    <property type="entry name" value="HAMP"/>
    <property type="match status" value="1"/>
</dbReference>
<feature type="transmembrane region" description="Helical" evidence="12">
    <location>
        <begin position="294"/>
        <end position="316"/>
    </location>
</feature>
<dbReference type="GO" id="GO:0004673">
    <property type="term" value="F:protein histidine kinase activity"/>
    <property type="evidence" value="ECO:0007669"/>
    <property type="project" value="UniProtKB-EC"/>
</dbReference>
<dbReference type="CDD" id="cd06225">
    <property type="entry name" value="HAMP"/>
    <property type="match status" value="1"/>
</dbReference>
<dbReference type="InterPro" id="IPR036890">
    <property type="entry name" value="HATPase_C_sf"/>
</dbReference>
<keyword evidence="8" id="KW-0067">ATP-binding</keyword>
<evidence type="ECO:0000256" key="10">
    <source>
        <dbReference type="ARBA" id="ARBA00023012"/>
    </source>
</evidence>
<evidence type="ECO:0000256" key="5">
    <source>
        <dbReference type="ARBA" id="ARBA00022692"/>
    </source>
</evidence>
<gene>
    <name evidence="14" type="ORF">ACFPOG_13405</name>
</gene>
<evidence type="ECO:0000256" key="7">
    <source>
        <dbReference type="ARBA" id="ARBA00022777"/>
    </source>
</evidence>
<evidence type="ECO:0000256" key="3">
    <source>
        <dbReference type="ARBA" id="ARBA00022553"/>
    </source>
</evidence>
<evidence type="ECO:0000256" key="1">
    <source>
        <dbReference type="ARBA" id="ARBA00004651"/>
    </source>
</evidence>
<keyword evidence="5 12" id="KW-0812">Transmembrane</keyword>
<dbReference type="Proteomes" id="UP001596044">
    <property type="component" value="Unassembled WGS sequence"/>
</dbReference>
<keyword evidence="4 14" id="KW-0808">Transferase</keyword>
<evidence type="ECO:0000256" key="9">
    <source>
        <dbReference type="ARBA" id="ARBA00022989"/>
    </source>
</evidence>
<evidence type="ECO:0000313" key="15">
    <source>
        <dbReference type="Proteomes" id="UP001596044"/>
    </source>
</evidence>
<keyword evidence="10" id="KW-0902">Two-component regulatory system</keyword>
<evidence type="ECO:0000256" key="4">
    <source>
        <dbReference type="ARBA" id="ARBA00022679"/>
    </source>
</evidence>
<dbReference type="PROSITE" id="PS50885">
    <property type="entry name" value="HAMP"/>
    <property type="match status" value="1"/>
</dbReference>
<dbReference type="InterPro" id="IPR033479">
    <property type="entry name" value="dCache_1"/>
</dbReference>
<keyword evidence="15" id="KW-1185">Reference proteome</keyword>
<dbReference type="EMBL" id="JBHSMJ010000018">
    <property type="protein sequence ID" value="MFC5449259.1"/>
    <property type="molecule type" value="Genomic_DNA"/>
</dbReference>
<dbReference type="RefSeq" id="WP_270879657.1">
    <property type="nucleotide sequence ID" value="NZ_JAQFVF010000026.1"/>
</dbReference>
<dbReference type="Gene3D" id="6.10.340.10">
    <property type="match status" value="1"/>
</dbReference>
<dbReference type="PANTHER" id="PTHR34220">
    <property type="entry name" value="SENSOR HISTIDINE KINASE YPDA"/>
    <property type="match status" value="1"/>
</dbReference>
<dbReference type="Gene3D" id="3.30.565.10">
    <property type="entry name" value="Histidine kinase-like ATPase, C-terminal domain"/>
    <property type="match status" value="1"/>
</dbReference>
<protein>
    <submittedName>
        <fullName evidence="14">Sensor histidine kinase</fullName>
        <ecNumber evidence="14">2.7.13.3</ecNumber>
    </submittedName>
</protein>
<sequence length="574" mass="65461">MHIRQSIRFKLSLLFFITIVIPIVGVVTQLPSYYMNLIKKQESSLLEGTLTALTFDIETYQDDLERMTVTPYLNDEVMRSLKLKSTFQWQLLSPYEQYQAEEVLHNTLPKSFTNMRKDILGTILLPMDGSVYITPPYSYSDKVLKGFPFDKQDWYIKALKADGDVAFISVHKQNYLDGGGEEVFSVARLIKDPDSRRPLGIIMADADTDVLEKIMQGIRLNQGSIAVILDDNNQMIYANSPISKDLQQQVASGNQRASENDDSYQVISETIPRSNWKIAVLSPETFMNMHLRRVYAVGIAIAAAGLLVALILYFTVSHWMVMPFKRMIQVMKRVQRGDMHTFYEVKGNDEISQLGRSLNTMIFKLDELIDREYKAVLGQRNAEYRALQSQIQPHFLYNTLNGFIGLNRTGKSMLLERAILSLSGMLRYTLEHKDIAMLQEEMDFLEKYCELQQIRFPEKLDVRLFCDPQALSIQIPKLLLQPIVENAIIHGIEPSDRSCELTVDIAIMEPDLIIRICDNGLGFDESKAKVAVGISNVRERLRLAFEDAVMTVKSSPAEGTEVRMQIPLKDVSRA</sequence>
<dbReference type="SUPFAM" id="SSF158472">
    <property type="entry name" value="HAMP domain-like"/>
    <property type="match status" value="1"/>
</dbReference>
<keyword evidence="11 12" id="KW-0472">Membrane</keyword>
<dbReference type="EC" id="2.7.13.3" evidence="14"/>
<name>A0ABW0K7K1_9BACL</name>
<comment type="subcellular location">
    <subcellularLocation>
        <location evidence="1">Cell membrane</location>
        <topology evidence="1">Multi-pass membrane protein</topology>
    </subcellularLocation>
</comment>
<evidence type="ECO:0000256" key="8">
    <source>
        <dbReference type="ARBA" id="ARBA00022840"/>
    </source>
</evidence>
<keyword evidence="3" id="KW-0597">Phosphoprotein</keyword>
<dbReference type="SMART" id="SM00304">
    <property type="entry name" value="HAMP"/>
    <property type="match status" value="1"/>
</dbReference>
<evidence type="ECO:0000256" key="12">
    <source>
        <dbReference type="SAM" id="Phobius"/>
    </source>
</evidence>
<evidence type="ECO:0000256" key="11">
    <source>
        <dbReference type="ARBA" id="ARBA00023136"/>
    </source>
</evidence>
<keyword evidence="2" id="KW-1003">Cell membrane</keyword>
<dbReference type="PANTHER" id="PTHR34220:SF11">
    <property type="entry name" value="SENSOR PROTEIN KINASE HPTS"/>
    <property type="match status" value="1"/>
</dbReference>
<organism evidence="14 15">
    <name type="scientific">Paenibacillus aestuarii</name>
    <dbReference type="NCBI Taxonomy" id="516965"/>
    <lineage>
        <taxon>Bacteria</taxon>
        <taxon>Bacillati</taxon>
        <taxon>Bacillota</taxon>
        <taxon>Bacilli</taxon>
        <taxon>Bacillales</taxon>
        <taxon>Paenibacillaceae</taxon>
        <taxon>Paenibacillus</taxon>
    </lineage>
</organism>
<dbReference type="SUPFAM" id="SSF55874">
    <property type="entry name" value="ATPase domain of HSP90 chaperone/DNA topoisomerase II/histidine kinase"/>
    <property type="match status" value="1"/>
</dbReference>
<dbReference type="InterPro" id="IPR003660">
    <property type="entry name" value="HAMP_dom"/>
</dbReference>
<dbReference type="Pfam" id="PF02743">
    <property type="entry name" value="dCache_1"/>
    <property type="match status" value="1"/>
</dbReference>
<comment type="caution">
    <text evidence="14">The sequence shown here is derived from an EMBL/GenBank/DDBJ whole genome shotgun (WGS) entry which is preliminary data.</text>
</comment>
<accession>A0ABW0K7K1</accession>
<reference evidence="15" key="1">
    <citation type="journal article" date="2019" name="Int. J. Syst. Evol. Microbiol.">
        <title>The Global Catalogue of Microorganisms (GCM) 10K type strain sequencing project: providing services to taxonomists for standard genome sequencing and annotation.</title>
        <authorList>
            <consortium name="The Broad Institute Genomics Platform"/>
            <consortium name="The Broad Institute Genome Sequencing Center for Infectious Disease"/>
            <person name="Wu L."/>
            <person name="Ma J."/>
        </authorList>
    </citation>
    <scope>NUCLEOTIDE SEQUENCE [LARGE SCALE GENOMIC DNA]</scope>
    <source>
        <strain evidence="15">KACC 11904</strain>
    </source>
</reference>
<evidence type="ECO:0000259" key="13">
    <source>
        <dbReference type="PROSITE" id="PS50885"/>
    </source>
</evidence>
<dbReference type="Pfam" id="PF06580">
    <property type="entry name" value="His_kinase"/>
    <property type="match status" value="1"/>
</dbReference>
<evidence type="ECO:0000313" key="14">
    <source>
        <dbReference type="EMBL" id="MFC5449259.1"/>
    </source>
</evidence>
<keyword evidence="6" id="KW-0547">Nucleotide-binding</keyword>
<dbReference type="Gene3D" id="3.30.450.20">
    <property type="entry name" value="PAS domain"/>
    <property type="match status" value="2"/>
</dbReference>
<keyword evidence="9 12" id="KW-1133">Transmembrane helix</keyword>
<dbReference type="InterPro" id="IPR050640">
    <property type="entry name" value="Bact_2-comp_sensor_kinase"/>
</dbReference>
<evidence type="ECO:0000256" key="2">
    <source>
        <dbReference type="ARBA" id="ARBA00022475"/>
    </source>
</evidence>
<dbReference type="InterPro" id="IPR010559">
    <property type="entry name" value="Sig_transdc_His_kin_internal"/>
</dbReference>
<keyword evidence="7 14" id="KW-0418">Kinase</keyword>
<feature type="domain" description="HAMP" evidence="13">
    <location>
        <begin position="318"/>
        <end position="370"/>
    </location>
</feature>
<evidence type="ECO:0000256" key="6">
    <source>
        <dbReference type="ARBA" id="ARBA00022741"/>
    </source>
</evidence>
<feature type="transmembrane region" description="Helical" evidence="12">
    <location>
        <begin position="12"/>
        <end position="34"/>
    </location>
</feature>
<proteinExistence type="predicted"/>